<reference evidence="2 3" key="1">
    <citation type="journal article" date="2015" name="Int. J. Syst. Evol. Microbiol.">
        <title>Carboxylicivirga linearis sp. nov., isolated from a sea cucumber culture pond.</title>
        <authorList>
            <person name="Wang F.Q."/>
            <person name="Zhou Y.X."/>
            <person name="Lin X.Z."/>
            <person name="Chen G.J."/>
            <person name="Du Z.J."/>
        </authorList>
    </citation>
    <scope>NUCLEOTIDE SEQUENCE [LARGE SCALE GENOMIC DNA]</scope>
    <source>
        <strain evidence="2 3">FB218</strain>
    </source>
</reference>
<evidence type="ECO:0008006" key="4">
    <source>
        <dbReference type="Google" id="ProtNLM"/>
    </source>
</evidence>
<evidence type="ECO:0000313" key="2">
    <source>
        <dbReference type="EMBL" id="MBS2100497.1"/>
    </source>
</evidence>
<name>A0ABS5JZZ7_9BACT</name>
<gene>
    <name evidence="2" type="ORF">KEM10_19580</name>
</gene>
<keyword evidence="1" id="KW-0732">Signal</keyword>
<sequence length="266" mass="29011">MNTLKNIAITLLALISFSGVYAQSDQDAIAQKLQNPLSNITALPIQHNFGLGTPQYEGATYTTSFQPVMAFEYGNFSMVHRAVIGTTHLPSTTLGNGSTFGTTDLNYSFYFAPKKKLGNLAFGVGPSIDMPTASDDLLGSGKWSAGASLVAVYQKNKWTLDMVFRQTNSFAGDDQRADVNRFVSQTLIAYSLGKGWVVNTYPTITANWNADSGQQWTVPVGGGVSKLVFLGKLPTQFGVQYYNNVVRPDYLGKSELRFTTTFVFSK</sequence>
<organism evidence="2 3">
    <name type="scientific">Carboxylicivirga linearis</name>
    <dbReference type="NCBI Taxonomy" id="1628157"/>
    <lineage>
        <taxon>Bacteria</taxon>
        <taxon>Pseudomonadati</taxon>
        <taxon>Bacteroidota</taxon>
        <taxon>Bacteroidia</taxon>
        <taxon>Marinilabiliales</taxon>
        <taxon>Marinilabiliaceae</taxon>
        <taxon>Carboxylicivirga</taxon>
    </lineage>
</organism>
<protein>
    <recommendedName>
        <fullName evidence="4">Transporter</fullName>
    </recommendedName>
</protein>
<dbReference type="RefSeq" id="WP_212218458.1">
    <property type="nucleotide sequence ID" value="NZ_JAGUCO010000024.1"/>
</dbReference>
<proteinExistence type="predicted"/>
<dbReference type="Proteomes" id="UP000708576">
    <property type="component" value="Unassembled WGS sequence"/>
</dbReference>
<accession>A0ABS5JZZ7</accession>
<dbReference type="EMBL" id="JAGUCO010000024">
    <property type="protein sequence ID" value="MBS2100497.1"/>
    <property type="molecule type" value="Genomic_DNA"/>
</dbReference>
<keyword evidence="3" id="KW-1185">Reference proteome</keyword>
<feature type="chain" id="PRO_5045757246" description="Transporter" evidence="1">
    <location>
        <begin position="23"/>
        <end position="266"/>
    </location>
</feature>
<feature type="signal peptide" evidence="1">
    <location>
        <begin position="1"/>
        <end position="22"/>
    </location>
</feature>
<evidence type="ECO:0000313" key="3">
    <source>
        <dbReference type="Proteomes" id="UP000708576"/>
    </source>
</evidence>
<comment type="caution">
    <text evidence="2">The sequence shown here is derived from an EMBL/GenBank/DDBJ whole genome shotgun (WGS) entry which is preliminary data.</text>
</comment>
<evidence type="ECO:0000256" key="1">
    <source>
        <dbReference type="SAM" id="SignalP"/>
    </source>
</evidence>